<feature type="signal peptide" evidence="1">
    <location>
        <begin position="1"/>
        <end position="29"/>
    </location>
</feature>
<organism evidence="2 3">
    <name type="scientific">Pseudorhizobium flavum</name>
    <dbReference type="NCBI Taxonomy" id="1335061"/>
    <lineage>
        <taxon>Bacteria</taxon>
        <taxon>Pseudomonadati</taxon>
        <taxon>Pseudomonadota</taxon>
        <taxon>Alphaproteobacteria</taxon>
        <taxon>Hyphomicrobiales</taxon>
        <taxon>Rhizobiaceae</taxon>
        <taxon>Rhizobium/Agrobacterium group</taxon>
        <taxon>Pseudorhizobium</taxon>
    </lineage>
</organism>
<dbReference type="InterPro" id="IPR010466">
    <property type="entry name" value="DUF1058"/>
</dbReference>
<dbReference type="AlphaFoldDB" id="A0A7W9YU08"/>
<keyword evidence="1" id="KW-0732">Signal</keyword>
<dbReference type="RefSeq" id="WP_077546824.1">
    <property type="nucleotide sequence ID" value="NZ_JACHEJ010000001.1"/>
</dbReference>
<protein>
    <submittedName>
        <fullName evidence="2">SH3-like domain-containing protein</fullName>
    </submittedName>
</protein>
<reference evidence="2 3" key="1">
    <citation type="submission" date="2020-08" db="EMBL/GenBank/DDBJ databases">
        <title>Genomic Encyclopedia of Type Strains, Phase IV (KMG-IV): sequencing the most valuable type-strain genomes for metagenomic binning, comparative biology and taxonomic classification.</title>
        <authorList>
            <person name="Goeker M."/>
        </authorList>
    </citation>
    <scope>NUCLEOTIDE SEQUENCE [LARGE SCALE GENOMIC DNA]</scope>
    <source>
        <strain evidence="2 3">DSM 102134</strain>
    </source>
</reference>
<accession>A0A7W9YU08</accession>
<dbReference type="Gene3D" id="2.30.30.40">
    <property type="entry name" value="SH3 Domains"/>
    <property type="match status" value="1"/>
</dbReference>
<comment type="caution">
    <text evidence="2">The sequence shown here is derived from an EMBL/GenBank/DDBJ whole genome shotgun (WGS) entry which is preliminary data.</text>
</comment>
<proteinExistence type="predicted"/>
<gene>
    <name evidence="2" type="ORF">HNQ75_000318</name>
</gene>
<dbReference type="EMBL" id="JACHEJ010000001">
    <property type="protein sequence ID" value="MBB6178375.1"/>
    <property type="molecule type" value="Genomic_DNA"/>
</dbReference>
<name>A0A7W9YU08_9HYPH</name>
<evidence type="ECO:0000313" key="2">
    <source>
        <dbReference type="EMBL" id="MBB6178375.1"/>
    </source>
</evidence>
<keyword evidence="3" id="KW-1185">Reference proteome</keyword>
<sequence length="183" mass="19889">MISRRFTRHCAAGLVAVAALVAGLPPAIAADAGSGFRSGRETGYAVPRFVSLKAAKARMRIGPSTDYATSWLYTQRGLPLEITEEYGNWRRVRDFEGVSGWMSGALLSGDRTAIVGPWLGEPIPLRRSASSGASVRAQLSPRVLMQVKTCDGRWCEVSLPRNSVEGYVDQSSLWGVYPGERIE</sequence>
<evidence type="ECO:0000256" key="1">
    <source>
        <dbReference type="SAM" id="SignalP"/>
    </source>
</evidence>
<dbReference type="Pfam" id="PF06347">
    <property type="entry name" value="SH3_4"/>
    <property type="match status" value="2"/>
</dbReference>
<feature type="chain" id="PRO_5031289755" evidence="1">
    <location>
        <begin position="30"/>
        <end position="183"/>
    </location>
</feature>
<evidence type="ECO:0000313" key="3">
    <source>
        <dbReference type="Proteomes" id="UP000535501"/>
    </source>
</evidence>
<dbReference type="Proteomes" id="UP000535501">
    <property type="component" value="Unassembled WGS sequence"/>
</dbReference>